<comment type="similarity">
    <text evidence="1">Belongs to the SLBP family.</text>
</comment>
<dbReference type="GeneID" id="106749717"/>
<dbReference type="GO" id="GO:0006398">
    <property type="term" value="P:mRNA 3'-end processing by stem-loop binding and cleavage"/>
    <property type="evidence" value="ECO:0007669"/>
    <property type="project" value="TreeGrafter"/>
</dbReference>
<evidence type="ECO:0000256" key="3">
    <source>
        <dbReference type="SAM" id="MobiDB-lite"/>
    </source>
</evidence>
<evidence type="ECO:0000259" key="4">
    <source>
        <dbReference type="Pfam" id="PF15247"/>
    </source>
</evidence>
<evidence type="ECO:0000256" key="1">
    <source>
        <dbReference type="ARBA" id="ARBA00006151"/>
    </source>
</evidence>
<dbReference type="GO" id="GO:0007076">
    <property type="term" value="P:mitotic chromosome condensation"/>
    <property type="evidence" value="ECO:0007669"/>
    <property type="project" value="UniProtKB-ARBA"/>
</dbReference>
<dbReference type="InterPro" id="IPR038294">
    <property type="entry name" value="SLBP_RNA_bind_sf"/>
</dbReference>
<evidence type="ECO:0000313" key="6">
    <source>
        <dbReference type="RefSeq" id="XP_014484911.1"/>
    </source>
</evidence>
<feature type="compositionally biased region" description="Low complexity" evidence="3">
    <location>
        <begin position="131"/>
        <end position="141"/>
    </location>
</feature>
<dbReference type="Pfam" id="PF15247">
    <property type="entry name" value="SLBP_RNA_bind"/>
    <property type="match status" value="1"/>
</dbReference>
<dbReference type="KEGG" id="dqu:106749717"/>
<feature type="region of interest" description="Disordered" evidence="3">
    <location>
        <begin position="72"/>
        <end position="146"/>
    </location>
</feature>
<name>A0A6P3Y236_DINQU</name>
<dbReference type="Proteomes" id="UP000515204">
    <property type="component" value="Unplaced"/>
</dbReference>
<keyword evidence="5" id="KW-1185">Reference proteome</keyword>
<organism evidence="5 6">
    <name type="scientific">Dinoponera quadriceps</name>
    <name type="common">South American ant</name>
    <dbReference type="NCBI Taxonomy" id="609295"/>
    <lineage>
        <taxon>Eukaryota</taxon>
        <taxon>Metazoa</taxon>
        <taxon>Ecdysozoa</taxon>
        <taxon>Arthropoda</taxon>
        <taxon>Hexapoda</taxon>
        <taxon>Insecta</taxon>
        <taxon>Pterygota</taxon>
        <taxon>Neoptera</taxon>
        <taxon>Endopterygota</taxon>
        <taxon>Hymenoptera</taxon>
        <taxon>Apocrita</taxon>
        <taxon>Aculeata</taxon>
        <taxon>Formicoidea</taxon>
        <taxon>Formicidae</taxon>
        <taxon>Ponerinae</taxon>
        <taxon>Ponerini</taxon>
        <taxon>Dinoponera</taxon>
    </lineage>
</organism>
<sequence>MDSPSRETSPELEIEDSEIMDEILSMYCSKSVQSEQNGTIKKNENVSESKSWYEEVEEKKVAESVQYDKISSAQSDNCHARHKNTNSVVRIEFKDNVQNKPREPTTTGSKRTREDSTDDVDAKVARNRCYSDSSSTTNSSDGGRKRVEFETDPIVLARRQKEIDYGKNTIGYDRYIQAVPKDKRTREHPRTPPKYIKYSRRGWDGMVKIWRKQLHSWDPPQEDNKTN</sequence>
<dbReference type="CTD" id="7884"/>
<keyword evidence="2" id="KW-0694">RNA-binding</keyword>
<dbReference type="GO" id="GO:0003729">
    <property type="term" value="F:mRNA binding"/>
    <property type="evidence" value="ECO:0007669"/>
    <property type="project" value="InterPro"/>
</dbReference>
<dbReference type="OrthoDB" id="265795at2759"/>
<dbReference type="InterPro" id="IPR026502">
    <property type="entry name" value="SLBP1/SLBP2"/>
</dbReference>
<evidence type="ECO:0000313" key="5">
    <source>
        <dbReference type="Proteomes" id="UP000515204"/>
    </source>
</evidence>
<dbReference type="GO" id="GO:0005737">
    <property type="term" value="C:cytoplasm"/>
    <property type="evidence" value="ECO:0007669"/>
    <property type="project" value="TreeGrafter"/>
</dbReference>
<proteinExistence type="inferred from homology"/>
<feature type="region of interest" description="Disordered" evidence="3">
    <location>
        <begin position="32"/>
        <end position="52"/>
    </location>
</feature>
<feature type="compositionally biased region" description="Basic and acidic residues" evidence="3">
    <location>
        <begin position="111"/>
        <end position="124"/>
    </location>
</feature>
<dbReference type="InterPro" id="IPR029344">
    <property type="entry name" value="SLBP_RNA_bind"/>
</dbReference>
<feature type="domain" description="Histone RNA hairpin-binding protein RNA-binding" evidence="4">
    <location>
        <begin position="152"/>
        <end position="219"/>
    </location>
</feature>
<feature type="compositionally biased region" description="Basic and acidic residues" evidence="3">
    <location>
        <begin position="41"/>
        <end position="52"/>
    </location>
</feature>
<dbReference type="AlphaFoldDB" id="A0A6P3Y236"/>
<gene>
    <name evidence="6" type="primary">LOC106749717</name>
</gene>
<dbReference type="PANTHER" id="PTHR17408:SF0">
    <property type="entry name" value="HISTONE RNA HAIRPIN-BINDING PROTEIN"/>
    <property type="match status" value="1"/>
</dbReference>
<dbReference type="FunFam" id="1.10.8.1120:FF:000001">
    <property type="entry name" value="Histone RNA hairpin-binding protein-like"/>
    <property type="match status" value="1"/>
</dbReference>
<dbReference type="PANTHER" id="PTHR17408">
    <property type="entry name" value="HISTONE RNA HAIRPIN-BINDING PROTEIN"/>
    <property type="match status" value="1"/>
</dbReference>
<evidence type="ECO:0000256" key="2">
    <source>
        <dbReference type="ARBA" id="ARBA00022884"/>
    </source>
</evidence>
<reference evidence="6" key="1">
    <citation type="submission" date="2025-08" db="UniProtKB">
        <authorList>
            <consortium name="RefSeq"/>
        </authorList>
    </citation>
    <scope>IDENTIFICATION</scope>
</reference>
<protein>
    <submittedName>
        <fullName evidence="6">Histone RNA hairpin-binding protein</fullName>
    </submittedName>
</protein>
<dbReference type="GO" id="GO:0071207">
    <property type="term" value="F:histone pre-mRNA stem-loop binding"/>
    <property type="evidence" value="ECO:0007669"/>
    <property type="project" value="TreeGrafter"/>
</dbReference>
<feature type="compositionally biased region" description="Basic and acidic residues" evidence="3">
    <location>
        <begin position="91"/>
        <end position="103"/>
    </location>
</feature>
<dbReference type="GO" id="GO:0051028">
    <property type="term" value="P:mRNA transport"/>
    <property type="evidence" value="ECO:0007669"/>
    <property type="project" value="TreeGrafter"/>
</dbReference>
<accession>A0A6P3Y236</accession>
<dbReference type="GO" id="GO:0071204">
    <property type="term" value="C:histone pre-mRNA 3'end processing complex"/>
    <property type="evidence" value="ECO:0007669"/>
    <property type="project" value="TreeGrafter"/>
</dbReference>
<dbReference type="Gene3D" id="1.10.8.1120">
    <property type="entry name" value="Histone RNA hairpin-binding protein RNA-binding domain"/>
    <property type="match status" value="1"/>
</dbReference>
<dbReference type="RefSeq" id="XP_014484911.1">
    <property type="nucleotide sequence ID" value="XM_014629425.1"/>
</dbReference>